<dbReference type="FunFam" id="3.40.50.12780:FF:000012">
    <property type="entry name" value="Non-ribosomal peptide synthetase"/>
    <property type="match status" value="1"/>
</dbReference>
<evidence type="ECO:0000256" key="1">
    <source>
        <dbReference type="ARBA" id="ARBA00001957"/>
    </source>
</evidence>
<dbReference type="Proteomes" id="UP000326678">
    <property type="component" value="Chromosome Gxm2"/>
</dbReference>
<dbReference type="InterPro" id="IPR041464">
    <property type="entry name" value="TubC_N"/>
</dbReference>
<dbReference type="SUPFAM" id="SSF52777">
    <property type="entry name" value="CoA-dependent acyltransferases"/>
    <property type="match status" value="4"/>
</dbReference>
<dbReference type="FunFam" id="3.30.300.30:FF:000010">
    <property type="entry name" value="Enterobactin synthetase component F"/>
    <property type="match status" value="1"/>
</dbReference>
<evidence type="ECO:0000256" key="2">
    <source>
        <dbReference type="ARBA" id="ARBA00006432"/>
    </source>
</evidence>
<evidence type="ECO:0000313" key="8">
    <source>
        <dbReference type="Proteomes" id="UP000326678"/>
    </source>
</evidence>
<dbReference type="GO" id="GO:0008610">
    <property type="term" value="P:lipid biosynthetic process"/>
    <property type="evidence" value="ECO:0007669"/>
    <property type="project" value="UniProtKB-ARBA"/>
</dbReference>
<dbReference type="Gene3D" id="2.30.38.10">
    <property type="entry name" value="Luciferase, Domain 3"/>
    <property type="match status" value="1"/>
</dbReference>
<dbReference type="InterPro" id="IPR010071">
    <property type="entry name" value="AA_adenyl_dom"/>
</dbReference>
<dbReference type="InterPro" id="IPR025110">
    <property type="entry name" value="AMP-bd_C"/>
</dbReference>
<dbReference type="NCBIfam" id="TIGR01733">
    <property type="entry name" value="AA-adenyl-dom"/>
    <property type="match status" value="1"/>
</dbReference>
<dbReference type="GO" id="GO:0047527">
    <property type="term" value="F:2,3-dihydroxybenzoate-serine ligase activity"/>
    <property type="evidence" value="ECO:0007669"/>
    <property type="project" value="TreeGrafter"/>
</dbReference>
<dbReference type="FunFam" id="1.10.1200.10:FF:000005">
    <property type="entry name" value="Nonribosomal peptide synthetase 1"/>
    <property type="match status" value="1"/>
</dbReference>
<dbReference type="CDD" id="cd19531">
    <property type="entry name" value="LCL_NRPS-like"/>
    <property type="match status" value="2"/>
</dbReference>
<evidence type="ECO:0000256" key="5">
    <source>
        <dbReference type="ARBA" id="ARBA00022598"/>
    </source>
</evidence>
<dbReference type="SUPFAM" id="SSF56801">
    <property type="entry name" value="Acetyl-CoA synthetase-like"/>
    <property type="match status" value="1"/>
</dbReference>
<proteinExistence type="inferred from homology"/>
<dbReference type="FunFam" id="3.30.559.30:FF:000001">
    <property type="entry name" value="Non-ribosomal peptide synthetase"/>
    <property type="match status" value="1"/>
</dbReference>
<comment type="cofactor">
    <cofactor evidence="1">
        <name>pantetheine 4'-phosphate</name>
        <dbReference type="ChEBI" id="CHEBI:47942"/>
    </cofactor>
</comment>
<dbReference type="FunFam" id="3.40.50.980:FF:000002">
    <property type="entry name" value="Enterobactin synthetase component F"/>
    <property type="match status" value="1"/>
</dbReference>
<dbReference type="Pfam" id="PF00501">
    <property type="entry name" value="AMP-binding"/>
    <property type="match status" value="1"/>
</dbReference>
<dbReference type="InterPro" id="IPR036736">
    <property type="entry name" value="ACP-like_sf"/>
</dbReference>
<dbReference type="InterPro" id="IPR000873">
    <property type="entry name" value="AMP-dep_synth/lig_dom"/>
</dbReference>
<dbReference type="GO" id="GO:0005829">
    <property type="term" value="C:cytosol"/>
    <property type="evidence" value="ECO:0007669"/>
    <property type="project" value="TreeGrafter"/>
</dbReference>
<name>A0A5P8WDG9_9NOSO</name>
<dbReference type="FunFam" id="3.40.50.980:FF:000001">
    <property type="entry name" value="Non-ribosomal peptide synthetase"/>
    <property type="match status" value="1"/>
</dbReference>
<gene>
    <name evidence="7" type="ORF">GXM_08292</name>
</gene>
<dbReference type="InterPro" id="IPR006162">
    <property type="entry name" value="Ppantetheine_attach_site"/>
</dbReference>
<keyword evidence="4" id="KW-0597">Phosphoprotein</keyword>
<dbReference type="Gene3D" id="1.10.10.1830">
    <property type="entry name" value="Non-ribosomal peptide synthase, adenylation domain"/>
    <property type="match status" value="1"/>
</dbReference>
<dbReference type="InterPro" id="IPR023213">
    <property type="entry name" value="CAT-like_dom_sf"/>
</dbReference>
<keyword evidence="5" id="KW-0436">Ligase</keyword>
<dbReference type="Pfam" id="PF00550">
    <property type="entry name" value="PP-binding"/>
    <property type="match status" value="1"/>
</dbReference>
<dbReference type="EMBL" id="CP045227">
    <property type="protein sequence ID" value="QFS50798.1"/>
    <property type="molecule type" value="Genomic_DNA"/>
</dbReference>
<dbReference type="Pfam" id="PF13193">
    <property type="entry name" value="AMP-binding_C"/>
    <property type="match status" value="1"/>
</dbReference>
<dbReference type="FunFam" id="3.30.559.10:FF:000012">
    <property type="entry name" value="Non-ribosomal peptide synthetase"/>
    <property type="match status" value="2"/>
</dbReference>
<keyword evidence="3" id="KW-0596">Phosphopantetheine</keyword>
<dbReference type="Gene3D" id="3.30.300.30">
    <property type="match status" value="1"/>
</dbReference>
<dbReference type="GO" id="GO:0043041">
    <property type="term" value="P:amino acid activation for nonribosomal peptide biosynthetic process"/>
    <property type="evidence" value="ECO:0007669"/>
    <property type="project" value="TreeGrafter"/>
</dbReference>
<dbReference type="CDD" id="cd17643">
    <property type="entry name" value="A_NRPS_Cytc1-like"/>
    <property type="match status" value="1"/>
</dbReference>
<accession>A0A5P8WDG9</accession>
<dbReference type="KEGG" id="nsh:GXM_08292"/>
<dbReference type="Pfam" id="PF00668">
    <property type="entry name" value="Condensation"/>
    <property type="match status" value="2"/>
</dbReference>
<dbReference type="Gene3D" id="3.30.559.30">
    <property type="entry name" value="Nonribosomal peptide synthetase, condensation domain"/>
    <property type="match status" value="2"/>
</dbReference>
<reference evidence="7 8" key="1">
    <citation type="submission" date="2019-10" db="EMBL/GenBank/DDBJ databases">
        <title>Genomic and transcriptomic insights into the perfect genentic adaptation of a filamentous nitrogen-fixing cyanobacterium to rice fields.</title>
        <authorList>
            <person name="Chen Z."/>
        </authorList>
    </citation>
    <scope>NUCLEOTIDE SEQUENCE [LARGE SCALE GENOMIC DNA]</scope>
    <source>
        <strain evidence="7">CCNUC1</strain>
    </source>
</reference>
<evidence type="ECO:0000256" key="3">
    <source>
        <dbReference type="ARBA" id="ARBA00022450"/>
    </source>
</evidence>
<dbReference type="RefSeq" id="WP_152591621.1">
    <property type="nucleotide sequence ID" value="NZ_CP045227.1"/>
</dbReference>
<dbReference type="Gene3D" id="3.40.50.980">
    <property type="match status" value="2"/>
</dbReference>
<dbReference type="FunFam" id="2.30.38.10:FF:000001">
    <property type="entry name" value="Non-ribosomal peptide synthetase PvdI"/>
    <property type="match status" value="1"/>
</dbReference>
<dbReference type="PANTHER" id="PTHR45527:SF14">
    <property type="entry name" value="PLIPASTATIN SYNTHASE SUBUNIT B"/>
    <property type="match status" value="1"/>
</dbReference>
<dbReference type="GO" id="GO:0009366">
    <property type="term" value="C:enterobactin synthetase complex"/>
    <property type="evidence" value="ECO:0007669"/>
    <property type="project" value="TreeGrafter"/>
</dbReference>
<dbReference type="GO" id="GO:0009239">
    <property type="term" value="P:enterobactin biosynthetic process"/>
    <property type="evidence" value="ECO:0007669"/>
    <property type="project" value="TreeGrafter"/>
</dbReference>
<dbReference type="Gene3D" id="1.10.1200.10">
    <property type="entry name" value="ACP-like"/>
    <property type="match status" value="1"/>
</dbReference>
<comment type="similarity">
    <text evidence="2">Belongs to the ATP-dependent AMP-binding enzyme family.</text>
</comment>
<dbReference type="SMART" id="SM00823">
    <property type="entry name" value="PKS_PP"/>
    <property type="match status" value="1"/>
</dbReference>
<dbReference type="PROSITE" id="PS50075">
    <property type="entry name" value="CARRIER"/>
    <property type="match status" value="1"/>
</dbReference>
<dbReference type="Pfam" id="PF18563">
    <property type="entry name" value="TubC_N"/>
    <property type="match status" value="1"/>
</dbReference>
<dbReference type="SUPFAM" id="SSF47336">
    <property type="entry name" value="ACP-like"/>
    <property type="match status" value="1"/>
</dbReference>
<evidence type="ECO:0000259" key="6">
    <source>
        <dbReference type="PROSITE" id="PS50075"/>
    </source>
</evidence>
<dbReference type="Gene3D" id="3.30.559.10">
    <property type="entry name" value="Chloramphenicol acetyltransferase-like domain"/>
    <property type="match status" value="2"/>
</dbReference>
<organism evidence="7 8">
    <name type="scientific">Nostoc sphaeroides CCNUC1</name>
    <dbReference type="NCBI Taxonomy" id="2653204"/>
    <lineage>
        <taxon>Bacteria</taxon>
        <taxon>Bacillati</taxon>
        <taxon>Cyanobacteriota</taxon>
        <taxon>Cyanophyceae</taxon>
        <taxon>Nostocales</taxon>
        <taxon>Nostocaceae</taxon>
        <taxon>Nostoc</taxon>
    </lineage>
</organism>
<evidence type="ECO:0000256" key="4">
    <source>
        <dbReference type="ARBA" id="ARBA00022553"/>
    </source>
</evidence>
<dbReference type="InterPro" id="IPR045851">
    <property type="entry name" value="AMP-bd_C_sf"/>
</dbReference>
<dbReference type="InterPro" id="IPR044894">
    <property type="entry name" value="TubC_N_sf"/>
</dbReference>
<keyword evidence="8" id="KW-1185">Reference proteome</keyword>
<feature type="domain" description="Carrier" evidence="6">
    <location>
        <begin position="1054"/>
        <end position="1129"/>
    </location>
</feature>
<dbReference type="InterPro" id="IPR009081">
    <property type="entry name" value="PP-bd_ACP"/>
</dbReference>
<dbReference type="PROSITE" id="PS00455">
    <property type="entry name" value="AMP_BINDING"/>
    <property type="match status" value="1"/>
</dbReference>
<dbReference type="InterPro" id="IPR020845">
    <property type="entry name" value="AMP-binding_CS"/>
</dbReference>
<sequence>MKTIAEFLSYLCSLDIKIWVENDACGGQSQRLRCNAPKEALTPDIKAELAARKAEILAFMSQANQALQSNSESIQPVPRQGNIPLSFAQQRLWFFTQLEPDSSAYNIPAAVRLTGKLNIDALSKSIHEIIIRHEILRTTFTVIEGEPIQVIGKGENFTFPIIDLQTLVEENKQQAVLNLAALEAKKPFHLVQDPLLRASLLRLAETEYVVLLTMHHIVSDGWSTGIFIQELTALYTAFSQGQPSPIPDLPIQYADFAIWQRQWLQGEVLQTQLNYWKHQLGGNLPILELPSDRPRPAIQSNNGATQRFQLSKSLTEKLKNLSNQEGVTLYMTLLAAFKVLLYRYTQQEDIIVGTPIANRDRTEIEGLIGFFVNTLVMRTNLANNPTCREFLQQVREVTLSAYAHQDLPFERLVEELQPGRDLSHSPLFQVMFVLQNATTEPINLPELTLQELRLEKNTAKFDLTLSLSETETGLQGDLEYNTDIFNTDRITRMLGHFQVVLEGIVANPQQRLSELPLLTAIEQHQLLVEWNNTDIEYPQNQCIHQLFEAQVEKNPDAVAVVFENQQLTYRELNTKANQLAHYLQKLGVKPEVLVGICVERSLFMIIGILAILKAGGAYVPLDPAYPQERLGYMLADAQVSVLLTQKHLLETLPAHNTQTLCLDQDENLFITQSTANPISNATSENLAYVIYTSGSTGQPKGVLINHSNVVRLFAAVQPWYNFHQQDVWTLFHSYAFDFSVWEIWGALLYGGKLVVVPYWVSRTPEAFYELLSKEQVTVLNQTPSAFRQLIQVEKSTGELLSLNLRLLIFGGEALDIQSLQPWFARHGDQSPQLVNMYGITETTVHVTYRPLTLSDLHTTASVIGKPIPDLQVYLLDKNQQLVPIGVPGEMYISGAGLARGYLNRPDISQERFIAHPLSKQGKLYKSGDLARYLPNGDIEYLGRIDHQVKIRGFRIEIGEIEAAIEQHSEIREAVVIVREDIQDDKRLVAYIVPQTTNISVLELRHFLKAKLPEYMIPSAFVVLEKFPLTPNGKIDRRALPAPDKIHQPDENYSLGLTPVQEMLAGIWAEILGIKQVGIHENFFELGGHSLLATRVISQIRKAFKVELPLRCLFESPTIAELAKEIEQTTKKELTVKLPSIKQASRTSNLPLSYPQQRLWYLYQLKPNSSGYNIFNAVRIIGLLDIPALKQSLNEIICRHEILRTNFIIQNGQSIQVIAPFLDLELPIIDLSNLLESEREQTAQKLAKQEADKPFKLDTDLLLRVTLLRLSETEYVLLFTMHHIISDGWSMEVLIREIVALYEAFFTSKLSPLSEILIQYADFAIWQHQWLQGEVLEQLISYWKQQLQNLPTIQLPTDYPRPTTPTYQGSAQPFTLSPEFSQQIKTFSHQQGVTLFMTLQAAFATLVHYYSKQDDIVIGTDIANRNQGETEGLIGFFVNQLVLRTKFDGDPSFQELLERVRSVTLDAYAHQDLPFDKLVEAINPERNLHTTPLFQVKLIFQNTSTTILNIPGLTFQPLSTETKAATFDLLFDIRDTEQGLMGLLKYSTDLFAAKTIDRMLKHFETILSKIVDEATIKINELKEILAQADKQERLTLEINYQNSLQKKLGNIKRRSVK</sequence>
<protein>
    <submittedName>
        <fullName evidence="7">Non-ribosomal peptide synthetase</fullName>
    </submittedName>
</protein>
<dbReference type="PROSITE" id="PS00012">
    <property type="entry name" value="PHOSPHOPANTETHEINE"/>
    <property type="match status" value="1"/>
</dbReference>
<dbReference type="InterPro" id="IPR001242">
    <property type="entry name" value="Condensation_dom"/>
</dbReference>
<dbReference type="GO" id="GO:0031177">
    <property type="term" value="F:phosphopantetheine binding"/>
    <property type="evidence" value="ECO:0007669"/>
    <property type="project" value="InterPro"/>
</dbReference>
<evidence type="ECO:0000313" key="7">
    <source>
        <dbReference type="EMBL" id="QFS50798.1"/>
    </source>
</evidence>
<dbReference type="InterPro" id="IPR020806">
    <property type="entry name" value="PKS_PP-bd"/>
</dbReference>
<dbReference type="PANTHER" id="PTHR45527">
    <property type="entry name" value="NONRIBOSOMAL PEPTIDE SYNTHETASE"/>
    <property type="match status" value="1"/>
</dbReference>